<comment type="caution">
    <text evidence="1">The sequence shown here is derived from an EMBL/GenBank/DDBJ whole genome shotgun (WGS) entry which is preliminary data.</text>
</comment>
<protein>
    <submittedName>
        <fullName evidence="1">Uncharacterized protein</fullName>
    </submittedName>
</protein>
<organism evidence="1 2">
    <name type="scientific">Seminavis robusta</name>
    <dbReference type="NCBI Taxonomy" id="568900"/>
    <lineage>
        <taxon>Eukaryota</taxon>
        <taxon>Sar</taxon>
        <taxon>Stramenopiles</taxon>
        <taxon>Ochrophyta</taxon>
        <taxon>Bacillariophyta</taxon>
        <taxon>Bacillariophyceae</taxon>
        <taxon>Bacillariophycidae</taxon>
        <taxon>Naviculales</taxon>
        <taxon>Naviculaceae</taxon>
        <taxon>Seminavis</taxon>
    </lineage>
</organism>
<sequence length="110" mass="12129">MNTARSSACLLTVQHDEGIVFIENVKTLSGIFDAASHYWSIQGLKLKDPVEGATDFELADGSDDDDDDADASAGILNELEELEELEYWKNRNPVICRTGCLKSCNIAYDL</sequence>
<reference evidence="1" key="1">
    <citation type="submission" date="2020-06" db="EMBL/GenBank/DDBJ databases">
        <authorList>
            <consortium name="Plant Systems Biology data submission"/>
        </authorList>
    </citation>
    <scope>NUCLEOTIDE SEQUENCE</scope>
    <source>
        <strain evidence="1">D6</strain>
    </source>
</reference>
<accession>A0A9N8HX93</accession>
<name>A0A9N8HX93_9STRA</name>
<dbReference type="EMBL" id="CAICTM010002417">
    <property type="protein sequence ID" value="CAB9529181.1"/>
    <property type="molecule type" value="Genomic_DNA"/>
</dbReference>
<keyword evidence="2" id="KW-1185">Reference proteome</keyword>
<evidence type="ECO:0000313" key="1">
    <source>
        <dbReference type="EMBL" id="CAB9529181.1"/>
    </source>
</evidence>
<evidence type="ECO:0000313" key="2">
    <source>
        <dbReference type="Proteomes" id="UP001153069"/>
    </source>
</evidence>
<proteinExistence type="predicted"/>
<dbReference type="Proteomes" id="UP001153069">
    <property type="component" value="Unassembled WGS sequence"/>
</dbReference>
<dbReference type="AlphaFoldDB" id="A0A9N8HX93"/>
<gene>
    <name evidence="1" type="ORF">SEMRO_2419_G327080.1</name>
</gene>